<comment type="caution">
    <text evidence="5">The sequence shown here is derived from an EMBL/GenBank/DDBJ whole genome shotgun (WGS) entry which is preliminary data.</text>
</comment>
<reference evidence="5" key="1">
    <citation type="submission" date="2022-08" db="EMBL/GenBank/DDBJ databases">
        <title>Genomic Encyclopedia of Type Strains, Phase V (KMG-V): Genome sequencing to study the core and pangenomes of soil and plant-associated prokaryotes.</title>
        <authorList>
            <person name="Whitman W."/>
        </authorList>
    </citation>
    <scope>NUCLEOTIDE SEQUENCE</scope>
    <source>
        <strain evidence="6">SP3002</strain>
        <strain evidence="5">SP3026</strain>
    </source>
</reference>
<keyword evidence="2" id="KW-0067">ATP-binding</keyword>
<dbReference type="InterPro" id="IPR002078">
    <property type="entry name" value="Sigma_54_int"/>
</dbReference>
<protein>
    <submittedName>
        <fullName evidence="5">MoxR-like ATPase</fullName>
        <ecNumber evidence="5">3.6.3.-</ecNumber>
    </submittedName>
</protein>
<evidence type="ECO:0000256" key="1">
    <source>
        <dbReference type="ARBA" id="ARBA00022741"/>
    </source>
</evidence>
<dbReference type="Gene3D" id="1.10.8.80">
    <property type="entry name" value="Magnesium chelatase subunit I, C-Terminal domain"/>
    <property type="match status" value="1"/>
</dbReference>
<dbReference type="InterPro" id="IPR041628">
    <property type="entry name" value="ChlI/MoxR_AAA_lid"/>
</dbReference>
<dbReference type="PANTHER" id="PTHR42759:SF1">
    <property type="entry name" value="MAGNESIUM-CHELATASE SUBUNIT CHLD"/>
    <property type="match status" value="1"/>
</dbReference>
<gene>
    <name evidence="5" type="ORF">GGP45_000195</name>
    <name evidence="6" type="ORF">GGP99_001323</name>
</gene>
<dbReference type="Pfam" id="PF07726">
    <property type="entry name" value="AAA_3"/>
    <property type="match status" value="1"/>
</dbReference>
<evidence type="ECO:0000256" key="3">
    <source>
        <dbReference type="ARBA" id="ARBA00061607"/>
    </source>
</evidence>
<sequence length="331" mass="36611">MSEHNLAELEDRIASESAFVDDLLDEIGRVVVGQRYMIERLLIGLLADGHVLLEGVPGLAKTLTVRTLSDAIGTDFQRIQFTPDLLPADLLGTQIYNQKTGAFSIKKGPIFTNVILADEINRSPAKVQSALLESMQERQVTIGEETFPLDDLFLVLATQNPIEQEGTYPLPEAQVDRFMLKIDVTYPTGDEELEIMRRMARTDESASVDAVASPGQILQARTVINDLYIDERVEQYIVNLVLASRDPGAYGLGELEPLLEYGASPRASINLNLAARAHAFLRHRAYVTPEDVRAVAQDVMQHRLVITYEAEAEQVAAADLVDRILSSVEVP</sequence>
<dbReference type="CDD" id="cd00009">
    <property type="entry name" value="AAA"/>
    <property type="match status" value="1"/>
</dbReference>
<evidence type="ECO:0000259" key="4">
    <source>
        <dbReference type="PROSITE" id="PS50045"/>
    </source>
</evidence>
<evidence type="ECO:0000313" key="5">
    <source>
        <dbReference type="EMBL" id="MCS4119877.1"/>
    </source>
</evidence>
<dbReference type="Gene3D" id="3.40.50.300">
    <property type="entry name" value="P-loop containing nucleotide triphosphate hydrolases"/>
    <property type="match status" value="1"/>
</dbReference>
<dbReference type="PANTHER" id="PTHR42759">
    <property type="entry name" value="MOXR FAMILY PROTEIN"/>
    <property type="match status" value="1"/>
</dbReference>
<accession>A0A9X3A1P2</accession>
<dbReference type="Pfam" id="PF17863">
    <property type="entry name" value="AAA_lid_2"/>
    <property type="match status" value="1"/>
</dbReference>
<keyword evidence="1" id="KW-0547">Nucleotide-binding</keyword>
<comment type="similarity">
    <text evidence="3">Belongs to the MoxR family.</text>
</comment>
<dbReference type="FunFam" id="3.40.50.300:FF:000640">
    <property type="entry name" value="MoxR family ATPase"/>
    <property type="match status" value="1"/>
</dbReference>
<dbReference type="Proteomes" id="UP001155144">
    <property type="component" value="Unassembled WGS sequence"/>
</dbReference>
<name>A0A9X3A1P2_9BACT</name>
<dbReference type="GO" id="GO:0005524">
    <property type="term" value="F:ATP binding"/>
    <property type="evidence" value="ECO:0007669"/>
    <property type="project" value="UniProtKB-KW"/>
</dbReference>
<dbReference type="InterPro" id="IPR050764">
    <property type="entry name" value="CbbQ/NirQ/NorQ/GpvN"/>
</dbReference>
<evidence type="ECO:0000313" key="7">
    <source>
        <dbReference type="Proteomes" id="UP001155144"/>
    </source>
</evidence>
<dbReference type="Proteomes" id="UP001155110">
    <property type="component" value="Unassembled WGS sequence"/>
</dbReference>
<proteinExistence type="inferred from homology"/>
<dbReference type="OMA" id="FMLKTVI"/>
<evidence type="ECO:0000313" key="6">
    <source>
        <dbReference type="EMBL" id="MCS4157364.1"/>
    </source>
</evidence>
<feature type="domain" description="Sigma-54 factor interaction" evidence="4">
    <location>
        <begin position="13"/>
        <end position="186"/>
    </location>
</feature>
<dbReference type="EC" id="3.6.3.-" evidence="5"/>
<dbReference type="InterPro" id="IPR027417">
    <property type="entry name" value="P-loop_NTPase"/>
</dbReference>
<dbReference type="EMBL" id="JANTZM010000005">
    <property type="protein sequence ID" value="MCS4157364.1"/>
    <property type="molecule type" value="Genomic_DNA"/>
</dbReference>
<dbReference type="SUPFAM" id="SSF52540">
    <property type="entry name" value="P-loop containing nucleoside triphosphate hydrolases"/>
    <property type="match status" value="1"/>
</dbReference>
<organism evidence="5 7">
    <name type="scientific">Salinibacter ruber</name>
    <dbReference type="NCBI Taxonomy" id="146919"/>
    <lineage>
        <taxon>Bacteria</taxon>
        <taxon>Pseudomonadati</taxon>
        <taxon>Rhodothermota</taxon>
        <taxon>Rhodothermia</taxon>
        <taxon>Rhodothermales</taxon>
        <taxon>Salinibacteraceae</taxon>
        <taxon>Salinibacter</taxon>
    </lineage>
</organism>
<dbReference type="InterPro" id="IPR011703">
    <property type="entry name" value="ATPase_AAA-3"/>
</dbReference>
<dbReference type="AlphaFoldDB" id="A0A9X3A1P2"/>
<dbReference type="EMBL" id="JANUBL010000001">
    <property type="protein sequence ID" value="MCS4119877.1"/>
    <property type="molecule type" value="Genomic_DNA"/>
</dbReference>
<dbReference type="GO" id="GO:0006355">
    <property type="term" value="P:regulation of DNA-templated transcription"/>
    <property type="evidence" value="ECO:0007669"/>
    <property type="project" value="InterPro"/>
</dbReference>
<dbReference type="PROSITE" id="PS50045">
    <property type="entry name" value="SIGMA54_INTERACT_4"/>
    <property type="match status" value="1"/>
</dbReference>
<evidence type="ECO:0000256" key="2">
    <source>
        <dbReference type="ARBA" id="ARBA00022840"/>
    </source>
</evidence>
<dbReference type="PIRSF" id="PIRSF002849">
    <property type="entry name" value="AAA_ATPase_chaperone_MoxR_prd"/>
    <property type="match status" value="1"/>
</dbReference>
<keyword evidence="5" id="KW-0378">Hydrolase</keyword>
<dbReference type="GO" id="GO:0016887">
    <property type="term" value="F:ATP hydrolysis activity"/>
    <property type="evidence" value="ECO:0007669"/>
    <property type="project" value="InterPro"/>
</dbReference>
<dbReference type="RefSeq" id="WP_011404896.1">
    <property type="nucleotide sequence ID" value="NZ_CALTRY010000011.1"/>
</dbReference>